<gene>
    <name evidence="2" type="ORF">JOD45_001985</name>
</gene>
<protein>
    <recommendedName>
        <fullName evidence="4">Spore germination protein GerPA/GerPF</fullName>
    </recommendedName>
</protein>
<dbReference type="PANTHER" id="PTHR37808">
    <property type="entry name" value="SPORE GERMINATION PROTEIN-LIKE PROTEIN YDZR-RELATED"/>
    <property type="match status" value="1"/>
</dbReference>
<sequence length="91" mass="10079">MARTENGPYRLVNRDKGENNMPSIVKTFKCSYVSGSVNFGDTANLTPKQNIKFISGAGGSRTGDFHLQNSIYSLTNTYDPDVNDTNNEINR</sequence>
<evidence type="ECO:0000313" key="3">
    <source>
        <dbReference type="Proteomes" id="UP000808914"/>
    </source>
</evidence>
<dbReference type="Proteomes" id="UP000808914">
    <property type="component" value="Unassembled WGS sequence"/>
</dbReference>
<dbReference type="InterPro" id="IPR019618">
    <property type="entry name" value="Spore_germination_GerPA"/>
</dbReference>
<evidence type="ECO:0000313" key="2">
    <source>
        <dbReference type="EMBL" id="MBM7645766.1"/>
    </source>
</evidence>
<comment type="similarity">
    <text evidence="1">Belongs to the GerPA/GerPF family.</text>
</comment>
<dbReference type="RefSeq" id="WP_239549191.1">
    <property type="nucleotide sequence ID" value="NZ_JAFBER010000011.1"/>
</dbReference>
<name>A0ABS2Q0C9_9BACL</name>
<proteinExistence type="inferred from homology"/>
<accession>A0ABS2Q0C9</accession>
<keyword evidence="3" id="KW-1185">Reference proteome</keyword>
<dbReference type="PANTHER" id="PTHR37808:SF1">
    <property type="entry name" value="SPORE GERMINATION PROTEIN-LIKE PROTEIN YDZR"/>
    <property type="match status" value="1"/>
</dbReference>
<dbReference type="Pfam" id="PF10676">
    <property type="entry name" value="gerPA"/>
    <property type="match status" value="1"/>
</dbReference>
<comment type="caution">
    <text evidence="2">The sequence shown here is derived from an EMBL/GenBank/DDBJ whole genome shotgun (WGS) entry which is preliminary data.</text>
</comment>
<evidence type="ECO:0008006" key="4">
    <source>
        <dbReference type="Google" id="ProtNLM"/>
    </source>
</evidence>
<reference evidence="2 3" key="1">
    <citation type="submission" date="2021-01" db="EMBL/GenBank/DDBJ databases">
        <title>Genomic Encyclopedia of Type Strains, Phase IV (KMG-IV): sequencing the most valuable type-strain genomes for metagenomic binning, comparative biology and taxonomic classification.</title>
        <authorList>
            <person name="Goeker M."/>
        </authorList>
    </citation>
    <scope>NUCLEOTIDE SEQUENCE [LARGE SCALE GENOMIC DNA]</scope>
    <source>
        <strain evidence="2 3">DSM 28236</strain>
    </source>
</reference>
<dbReference type="EMBL" id="JAFBER010000011">
    <property type="protein sequence ID" value="MBM7645766.1"/>
    <property type="molecule type" value="Genomic_DNA"/>
</dbReference>
<organism evidence="2 3">
    <name type="scientific">Scopulibacillus daqui</name>
    <dbReference type="NCBI Taxonomy" id="1469162"/>
    <lineage>
        <taxon>Bacteria</taxon>
        <taxon>Bacillati</taxon>
        <taxon>Bacillota</taxon>
        <taxon>Bacilli</taxon>
        <taxon>Bacillales</taxon>
        <taxon>Sporolactobacillaceae</taxon>
        <taxon>Scopulibacillus</taxon>
    </lineage>
</organism>
<evidence type="ECO:0000256" key="1">
    <source>
        <dbReference type="ARBA" id="ARBA00008103"/>
    </source>
</evidence>